<sequence>MDLLVWRNLRKPSGWPTSENRGAEEFRNERQTLINGMESKGGRGGERDFDWGFAGEAVRREISNGAAAGGDKGSAARGAVRPARGQYGHRRAGSACTGNARCISTVVGGAARAPTRGAPGPARYEQRAGGTGGVIRACAGYGGYSAAALYGGRRNKKQRRTVARAKRDVYCFLGLERGGGERNARSSQKQGGSRASWLAGKIGGSAVGATGREKPNGDR</sequence>
<evidence type="ECO:0000313" key="2">
    <source>
        <dbReference type="EMBL" id="KAJ7689958.1"/>
    </source>
</evidence>
<name>A0AAD7DES0_MYCRO</name>
<proteinExistence type="predicted"/>
<organism evidence="2 3">
    <name type="scientific">Mycena rosella</name>
    <name type="common">Pink bonnet</name>
    <name type="synonym">Agaricus rosellus</name>
    <dbReference type="NCBI Taxonomy" id="1033263"/>
    <lineage>
        <taxon>Eukaryota</taxon>
        <taxon>Fungi</taxon>
        <taxon>Dikarya</taxon>
        <taxon>Basidiomycota</taxon>
        <taxon>Agaricomycotina</taxon>
        <taxon>Agaricomycetes</taxon>
        <taxon>Agaricomycetidae</taxon>
        <taxon>Agaricales</taxon>
        <taxon>Marasmiineae</taxon>
        <taxon>Mycenaceae</taxon>
        <taxon>Mycena</taxon>
    </lineage>
</organism>
<evidence type="ECO:0000256" key="1">
    <source>
        <dbReference type="SAM" id="MobiDB-lite"/>
    </source>
</evidence>
<keyword evidence="3" id="KW-1185">Reference proteome</keyword>
<dbReference type="AlphaFoldDB" id="A0AAD7DES0"/>
<feature type="region of interest" description="Disordered" evidence="1">
    <location>
        <begin position="64"/>
        <end position="91"/>
    </location>
</feature>
<dbReference type="Proteomes" id="UP001221757">
    <property type="component" value="Unassembled WGS sequence"/>
</dbReference>
<gene>
    <name evidence="2" type="ORF">B0H17DRAFT_1180056</name>
</gene>
<accession>A0AAD7DES0</accession>
<comment type="caution">
    <text evidence="2">The sequence shown here is derived from an EMBL/GenBank/DDBJ whole genome shotgun (WGS) entry which is preliminary data.</text>
</comment>
<feature type="region of interest" description="Disordered" evidence="1">
    <location>
        <begin position="178"/>
        <end position="219"/>
    </location>
</feature>
<dbReference type="EMBL" id="JARKIE010000068">
    <property type="protein sequence ID" value="KAJ7689958.1"/>
    <property type="molecule type" value="Genomic_DNA"/>
</dbReference>
<evidence type="ECO:0000313" key="3">
    <source>
        <dbReference type="Proteomes" id="UP001221757"/>
    </source>
</evidence>
<reference evidence="2" key="1">
    <citation type="submission" date="2023-03" db="EMBL/GenBank/DDBJ databases">
        <title>Massive genome expansion in bonnet fungi (Mycena s.s.) driven by repeated elements and novel gene families across ecological guilds.</title>
        <authorList>
            <consortium name="Lawrence Berkeley National Laboratory"/>
            <person name="Harder C.B."/>
            <person name="Miyauchi S."/>
            <person name="Viragh M."/>
            <person name="Kuo A."/>
            <person name="Thoen E."/>
            <person name="Andreopoulos B."/>
            <person name="Lu D."/>
            <person name="Skrede I."/>
            <person name="Drula E."/>
            <person name="Henrissat B."/>
            <person name="Morin E."/>
            <person name="Kohler A."/>
            <person name="Barry K."/>
            <person name="LaButti K."/>
            <person name="Morin E."/>
            <person name="Salamov A."/>
            <person name="Lipzen A."/>
            <person name="Mereny Z."/>
            <person name="Hegedus B."/>
            <person name="Baldrian P."/>
            <person name="Stursova M."/>
            <person name="Weitz H."/>
            <person name="Taylor A."/>
            <person name="Grigoriev I.V."/>
            <person name="Nagy L.G."/>
            <person name="Martin F."/>
            <person name="Kauserud H."/>
        </authorList>
    </citation>
    <scope>NUCLEOTIDE SEQUENCE</scope>
    <source>
        <strain evidence="2">CBHHK067</strain>
    </source>
</reference>
<protein>
    <submittedName>
        <fullName evidence="2">Uncharacterized protein</fullName>
    </submittedName>
</protein>